<reference evidence="1 2" key="1">
    <citation type="journal article" date="2015" name="Genome Biol. Evol.">
        <title>Phylogenomic analyses indicate that early fungi evolved digesting cell walls of algal ancestors of land plants.</title>
        <authorList>
            <person name="Chang Y."/>
            <person name="Wang S."/>
            <person name="Sekimoto S."/>
            <person name="Aerts A.L."/>
            <person name="Choi C."/>
            <person name="Clum A."/>
            <person name="LaButti K.M."/>
            <person name="Lindquist E.A."/>
            <person name="Yee Ngan C."/>
            <person name="Ohm R.A."/>
            <person name="Salamov A.A."/>
            <person name="Grigoriev I.V."/>
            <person name="Spatafora J.W."/>
            <person name="Berbee M.L."/>
        </authorList>
    </citation>
    <scope>NUCLEOTIDE SEQUENCE [LARGE SCALE GENOMIC DNA]</scope>
    <source>
        <strain evidence="1 2">NRRL 28638</strain>
    </source>
</reference>
<evidence type="ECO:0000313" key="1">
    <source>
        <dbReference type="EMBL" id="KXN72471.1"/>
    </source>
</evidence>
<organism evidence="1 2">
    <name type="scientific">Conidiobolus coronatus (strain ATCC 28846 / CBS 209.66 / NRRL 28638)</name>
    <name type="common">Delacroixia coronata</name>
    <dbReference type="NCBI Taxonomy" id="796925"/>
    <lineage>
        <taxon>Eukaryota</taxon>
        <taxon>Fungi</taxon>
        <taxon>Fungi incertae sedis</taxon>
        <taxon>Zoopagomycota</taxon>
        <taxon>Entomophthoromycotina</taxon>
        <taxon>Entomophthoromycetes</taxon>
        <taxon>Entomophthorales</taxon>
        <taxon>Ancylistaceae</taxon>
        <taxon>Conidiobolus</taxon>
    </lineage>
</organism>
<sequence length="186" mass="21117">MSSKREYHPRNFLPELIGLASGLVPHPNNIKKISDSTKKTSLEDILKASKMIKDCIKFLKSGGIKDRDLDFFNDWLNYCYDKGREFNIELEEYNTSEGSSGQLVEFLKTTGNGEKMDIEGEFEPFSQRELAFFNNPVTLQNPSQLPEKPVKVIRNKRKSSLLSLSSNASLVLQFLVVLQGLEPILD</sequence>
<gene>
    <name evidence="1" type="ORF">CONCODRAFT_132502</name>
</gene>
<proteinExistence type="predicted"/>
<name>A0A137PC08_CONC2</name>
<keyword evidence="2" id="KW-1185">Reference proteome</keyword>
<dbReference type="Proteomes" id="UP000070444">
    <property type="component" value="Unassembled WGS sequence"/>
</dbReference>
<dbReference type="AlphaFoldDB" id="A0A137PC08"/>
<evidence type="ECO:0000313" key="2">
    <source>
        <dbReference type="Proteomes" id="UP000070444"/>
    </source>
</evidence>
<protein>
    <submittedName>
        <fullName evidence="1">Uncharacterized protein</fullName>
    </submittedName>
</protein>
<dbReference type="EMBL" id="KQ964452">
    <property type="protein sequence ID" value="KXN72471.1"/>
    <property type="molecule type" value="Genomic_DNA"/>
</dbReference>
<accession>A0A137PC08</accession>